<sequence length="54" mass="6318">MKLYTAIALYQKRQLSLGKSAQFLGMDRLSFIALLKQDNIPIFDYSNREMSEIF</sequence>
<protein>
    <submittedName>
        <fullName evidence="1">Uncharacterized protein</fullName>
    </submittedName>
</protein>
<dbReference type="Pfam" id="PF03683">
    <property type="entry name" value="UPF0175"/>
    <property type="match status" value="1"/>
</dbReference>
<accession>A0A1W1C4H2</accession>
<evidence type="ECO:0000313" key="1">
    <source>
        <dbReference type="EMBL" id="SFV60748.1"/>
    </source>
</evidence>
<gene>
    <name evidence="1" type="ORF">MNB_SV-6-1887</name>
</gene>
<organism evidence="1">
    <name type="scientific">hydrothermal vent metagenome</name>
    <dbReference type="NCBI Taxonomy" id="652676"/>
    <lineage>
        <taxon>unclassified sequences</taxon>
        <taxon>metagenomes</taxon>
        <taxon>ecological metagenomes</taxon>
    </lineage>
</organism>
<reference evidence="1" key="1">
    <citation type="submission" date="2016-10" db="EMBL/GenBank/DDBJ databases">
        <authorList>
            <person name="de Groot N.N."/>
        </authorList>
    </citation>
    <scope>NUCLEOTIDE SEQUENCE</scope>
</reference>
<proteinExistence type="predicted"/>
<dbReference type="EMBL" id="FPHC01000061">
    <property type="protein sequence ID" value="SFV60748.1"/>
    <property type="molecule type" value="Genomic_DNA"/>
</dbReference>
<name>A0A1W1C4H2_9ZZZZ</name>
<dbReference type="InterPro" id="IPR005368">
    <property type="entry name" value="UPF0175"/>
</dbReference>
<dbReference type="AlphaFoldDB" id="A0A1W1C4H2"/>